<keyword evidence="1" id="KW-0238">DNA-binding</keyword>
<accession>A0A6S7AI14</accession>
<evidence type="ECO:0000256" key="1">
    <source>
        <dbReference type="ARBA" id="ARBA00023125"/>
    </source>
</evidence>
<keyword evidence="2" id="KW-0233">DNA recombination</keyword>
<keyword evidence="5" id="KW-1185">Reference proteome</keyword>
<sequence length="386" mass="43773">MSKEQKPASKRARTSTRSGGQREPTGVARLYKRVGTNVVSFYYIHPDGRGETLGRASLGDKAAIEQARRTAMRRALEIRDGAVIAGSVAEMIEKFRDEIDSTHYADQSPHGKALRLAAYENLSAFFGRMGPRTLRKQHGYQYLQARAEAGAPARANKELSQLATICHYGVRWDLMEDNPFTGMMLNKTDTKVRVVSRRQVLRFYLWSLKQRQNYRTLGCAAMFTYLTGFRAAEVRPFTKDGLQRDGVIVVSAKRKKGEAASVKRRYWSRRLRCVVERALQREDKIASKYLFAATRRGACYSRSGWGSSWQDAMNAWIRAQDQSVNETDLVTDHPLYFSLLDIRPAAVSRKLEMQAKDAYDFAGHANPSTTHKHYDRRLVKSAAATE</sequence>
<dbReference type="Proteomes" id="UP000494269">
    <property type="component" value="Unassembled WGS sequence"/>
</dbReference>
<dbReference type="InterPro" id="IPR010998">
    <property type="entry name" value="Integrase_recombinase_N"/>
</dbReference>
<dbReference type="GO" id="GO:0006310">
    <property type="term" value="P:DNA recombination"/>
    <property type="evidence" value="ECO:0007669"/>
    <property type="project" value="UniProtKB-KW"/>
</dbReference>
<evidence type="ECO:0000256" key="2">
    <source>
        <dbReference type="ARBA" id="ARBA00023172"/>
    </source>
</evidence>
<evidence type="ECO:0008006" key="6">
    <source>
        <dbReference type="Google" id="ProtNLM"/>
    </source>
</evidence>
<protein>
    <recommendedName>
        <fullName evidence="6">Core-binding (CB) domain-containing protein</fullName>
    </recommendedName>
</protein>
<gene>
    <name evidence="4" type="ORF">LMG3441_04794</name>
</gene>
<dbReference type="InterPro" id="IPR011010">
    <property type="entry name" value="DNA_brk_join_enz"/>
</dbReference>
<dbReference type="InterPro" id="IPR013762">
    <property type="entry name" value="Integrase-like_cat_sf"/>
</dbReference>
<dbReference type="SUPFAM" id="SSF56349">
    <property type="entry name" value="DNA breaking-rejoining enzymes"/>
    <property type="match status" value="1"/>
</dbReference>
<dbReference type="Gene3D" id="1.10.443.10">
    <property type="entry name" value="Intergrase catalytic core"/>
    <property type="match status" value="1"/>
</dbReference>
<dbReference type="GO" id="GO:0015074">
    <property type="term" value="P:DNA integration"/>
    <property type="evidence" value="ECO:0007669"/>
    <property type="project" value="InterPro"/>
</dbReference>
<dbReference type="EMBL" id="CADIJQ010000009">
    <property type="protein sequence ID" value="CAB3732300.1"/>
    <property type="molecule type" value="Genomic_DNA"/>
</dbReference>
<reference evidence="4 5" key="1">
    <citation type="submission" date="2020-04" db="EMBL/GenBank/DDBJ databases">
        <authorList>
            <person name="De Canck E."/>
        </authorList>
    </citation>
    <scope>NUCLEOTIDE SEQUENCE [LARGE SCALE GENOMIC DNA]</scope>
    <source>
        <strain evidence="4 5">LMG 3441</strain>
    </source>
</reference>
<dbReference type="RefSeq" id="WP_175171055.1">
    <property type="nucleotide sequence ID" value="NZ_CADIJQ010000009.1"/>
</dbReference>
<evidence type="ECO:0000313" key="4">
    <source>
        <dbReference type="EMBL" id="CAB3732300.1"/>
    </source>
</evidence>
<feature type="region of interest" description="Disordered" evidence="3">
    <location>
        <begin position="1"/>
        <end position="27"/>
    </location>
</feature>
<name>A0A6S7AI14_9BURK</name>
<organism evidence="4 5">
    <name type="scientific">Achromobacter kerstersii</name>
    <dbReference type="NCBI Taxonomy" id="1353890"/>
    <lineage>
        <taxon>Bacteria</taxon>
        <taxon>Pseudomonadati</taxon>
        <taxon>Pseudomonadota</taxon>
        <taxon>Betaproteobacteria</taxon>
        <taxon>Burkholderiales</taxon>
        <taxon>Alcaligenaceae</taxon>
        <taxon>Achromobacter</taxon>
    </lineage>
</organism>
<proteinExistence type="predicted"/>
<evidence type="ECO:0000313" key="5">
    <source>
        <dbReference type="Proteomes" id="UP000494269"/>
    </source>
</evidence>
<dbReference type="GO" id="GO:0003677">
    <property type="term" value="F:DNA binding"/>
    <property type="evidence" value="ECO:0007669"/>
    <property type="project" value="UniProtKB-KW"/>
</dbReference>
<dbReference type="AlphaFoldDB" id="A0A6S7AI14"/>
<dbReference type="Gene3D" id="1.10.150.130">
    <property type="match status" value="1"/>
</dbReference>
<evidence type="ECO:0000256" key="3">
    <source>
        <dbReference type="SAM" id="MobiDB-lite"/>
    </source>
</evidence>